<protein>
    <submittedName>
        <fullName evidence="2">Uncharacterized protein</fullName>
    </submittedName>
</protein>
<reference evidence="2 3" key="1">
    <citation type="journal article" date="1999" name="Science">
        <title>Genome sequence of the radioresistant bacterium Deinococcus radiodurans R1.</title>
        <authorList>
            <person name="White O."/>
            <person name="Eisen J.A."/>
            <person name="Heidelberg J.F."/>
            <person name="Hickey E.K."/>
            <person name="Peterson J.D."/>
            <person name="Dodson R.J."/>
            <person name="Haft D.H."/>
            <person name="Gwinn M.L."/>
            <person name="Nelson W.C."/>
            <person name="Richardson D.L."/>
            <person name="Moffat K.S."/>
            <person name="Qin H."/>
            <person name="Jiang L."/>
            <person name="Pamphile W."/>
            <person name="Crosby M."/>
            <person name="Shen M."/>
            <person name="Vamathevan J.J."/>
            <person name="Lam P."/>
            <person name="McDonald L."/>
            <person name="Utterback T."/>
            <person name="Zalewski C."/>
            <person name="Makarova K.S."/>
            <person name="Aravind L."/>
            <person name="Daly M.J."/>
            <person name="Minton K.W."/>
            <person name="Fleischmann R.D."/>
            <person name="Ketchum K.A."/>
            <person name="Nelson K.E."/>
            <person name="Salzberg S."/>
            <person name="Smith H.O."/>
            <person name="Venter J.C."/>
            <person name="Fraser C.M."/>
        </authorList>
    </citation>
    <scope>NUCLEOTIDE SEQUENCE [LARGE SCALE GENOMIC DNA]</scope>
    <source>
        <strain evidence="3">ATCC 13939 / DSM 20539 / JCM 16871 / LMG 4051 / NBRC 15346 / NCIMB 9279 / R1 / VKM B-1422</strain>
    </source>
</reference>
<dbReference type="PaxDb" id="243230-DR_1904"/>
<accession>Q9RT61</accession>
<dbReference type="PIR" id="A75340">
    <property type="entry name" value="A75340"/>
</dbReference>
<proteinExistence type="predicted"/>
<dbReference type="EnsemblBacteria" id="AAF11461">
    <property type="protein sequence ID" value="AAF11461"/>
    <property type="gene ID" value="DR_1904"/>
</dbReference>
<dbReference type="Gene3D" id="1.10.10.10">
    <property type="entry name" value="Winged helix-like DNA-binding domain superfamily/Winged helix DNA-binding domain"/>
    <property type="match status" value="1"/>
</dbReference>
<gene>
    <name evidence="2" type="ordered locus">DR_1904</name>
</gene>
<dbReference type="KEGG" id="dra:DR_1904"/>
<name>Q9RT61_DEIRA</name>
<dbReference type="EMBL" id="AE000513">
    <property type="protein sequence ID" value="AAF11461.1"/>
    <property type="molecule type" value="Genomic_DNA"/>
</dbReference>
<dbReference type="AlphaFoldDB" id="Q9RT61"/>
<feature type="compositionally biased region" description="Basic and acidic residues" evidence="1">
    <location>
        <begin position="19"/>
        <end position="38"/>
    </location>
</feature>
<feature type="region of interest" description="Disordered" evidence="1">
    <location>
        <begin position="1"/>
        <end position="38"/>
    </location>
</feature>
<sequence length="88" mass="9464">MGSGPVVWPGGPSGGEMGWGRERRVRTDPCRPRGDRGMKDALTATTRQSVKQAHHKLTRLLGAGLVEVGGERKRGGRAVKVYRAAAQE</sequence>
<evidence type="ECO:0000313" key="2">
    <source>
        <dbReference type="EMBL" id="AAF11461.1"/>
    </source>
</evidence>
<evidence type="ECO:0000256" key="1">
    <source>
        <dbReference type="SAM" id="MobiDB-lite"/>
    </source>
</evidence>
<dbReference type="STRING" id="243230.DR_1904"/>
<feature type="compositionally biased region" description="Low complexity" evidence="1">
    <location>
        <begin position="1"/>
        <end position="10"/>
    </location>
</feature>
<organism evidence="2 3">
    <name type="scientific">Deinococcus radiodurans (strain ATCC 13939 / DSM 20539 / JCM 16871 / CCUG 27074 / LMG 4051 / NBRC 15346 / NCIMB 9279 / VKM B-1422 / R1)</name>
    <dbReference type="NCBI Taxonomy" id="243230"/>
    <lineage>
        <taxon>Bacteria</taxon>
        <taxon>Thermotogati</taxon>
        <taxon>Deinococcota</taxon>
        <taxon>Deinococci</taxon>
        <taxon>Deinococcales</taxon>
        <taxon>Deinococcaceae</taxon>
        <taxon>Deinococcus</taxon>
    </lineage>
</organism>
<dbReference type="InParanoid" id="Q9RT61"/>
<dbReference type="PATRIC" id="fig|243230.17.peg.2119"/>
<dbReference type="HOGENOM" id="CLU_2463971_0_0_0"/>
<keyword evidence="3" id="KW-1185">Reference proteome</keyword>
<dbReference type="InterPro" id="IPR036388">
    <property type="entry name" value="WH-like_DNA-bd_sf"/>
</dbReference>
<dbReference type="Proteomes" id="UP000002524">
    <property type="component" value="Chromosome 1"/>
</dbReference>
<evidence type="ECO:0000313" key="3">
    <source>
        <dbReference type="Proteomes" id="UP000002524"/>
    </source>
</evidence>